<feature type="region of interest" description="Disordered" evidence="1">
    <location>
        <begin position="175"/>
        <end position="246"/>
    </location>
</feature>
<feature type="compositionally biased region" description="Basic and acidic residues" evidence="1">
    <location>
        <begin position="182"/>
        <end position="191"/>
    </location>
</feature>
<protein>
    <submittedName>
        <fullName evidence="2">Putative wrky transcription factor protein 1</fullName>
    </submittedName>
</protein>
<feature type="compositionally biased region" description="Polar residues" evidence="1">
    <location>
        <begin position="290"/>
        <end position="300"/>
    </location>
</feature>
<evidence type="ECO:0000313" key="2">
    <source>
        <dbReference type="EMBL" id="JAB55806.1"/>
    </source>
</evidence>
<dbReference type="EMBL" id="GANO01004065">
    <property type="protein sequence ID" value="JAB55806.1"/>
    <property type="molecule type" value="mRNA"/>
</dbReference>
<feature type="compositionally biased region" description="Low complexity" evidence="1">
    <location>
        <begin position="59"/>
        <end position="68"/>
    </location>
</feature>
<feature type="region of interest" description="Disordered" evidence="1">
    <location>
        <begin position="582"/>
        <end position="694"/>
    </location>
</feature>
<feature type="compositionally biased region" description="Polar residues" evidence="1">
    <location>
        <begin position="668"/>
        <end position="680"/>
    </location>
</feature>
<feature type="compositionally biased region" description="Acidic residues" evidence="1">
    <location>
        <begin position="220"/>
        <end position="238"/>
    </location>
</feature>
<feature type="region of interest" description="Disordered" evidence="1">
    <location>
        <begin position="19"/>
        <end position="68"/>
    </location>
</feature>
<feature type="region of interest" description="Disordered" evidence="1">
    <location>
        <begin position="284"/>
        <end position="306"/>
    </location>
</feature>
<feature type="compositionally biased region" description="Low complexity" evidence="1">
    <location>
        <begin position="622"/>
        <end position="663"/>
    </location>
</feature>
<feature type="compositionally biased region" description="Low complexity" evidence="1">
    <location>
        <begin position="583"/>
        <end position="592"/>
    </location>
</feature>
<evidence type="ECO:0000256" key="1">
    <source>
        <dbReference type="SAM" id="MobiDB-lite"/>
    </source>
</evidence>
<feature type="region of interest" description="Disordered" evidence="1">
    <location>
        <begin position="430"/>
        <end position="465"/>
    </location>
</feature>
<reference evidence="2" key="1">
    <citation type="journal article" date="2014" name="Insect Biochem. Mol. Biol.">
        <title>An insight into the sialome of the frog biting fly, Corethrella appendiculata.</title>
        <authorList>
            <person name="Ribeiro J.M.C."/>
            <person name="Chagas A.C."/>
            <person name="Pham V.M."/>
            <person name="Lounibos L.P."/>
            <person name="Calvo E."/>
        </authorList>
    </citation>
    <scope>NUCLEOTIDE SEQUENCE</scope>
    <source>
        <tissue evidence="2">Salivary glands</tissue>
    </source>
</reference>
<sequence>MGHLPPLKPNCCILNYKEKSSTTNSSNNNNKNTNLNINSNNNSNRNTNKRNKLKKKIGKSSSSSVSSSSVSSISTIATITTTTTRTIATKNRLKQQQQQQQQQKSDSSNSNNSNSNNKNVINVNSSSSKSKLTLPLKKRKLLLDAERPRKSPREHASTLAILSSLFHQRKKLFGGLSPTKQQQKEEQQKEEIPDDDDNNKKIILNNECDNESNQSIPINSDEDSEDDEVDGEDDEEMEAHENVPEKIKFDPPVFKENFINYDKMSSEWDEFLTKNNSDISIDVDDISSSTGGKNKSQNSTDNKKISIGDEHIEKFIRISPKRDEFRKNLTEIIISSDSEPPLTLQQINRSEYLVRKNVLHDQKPRSMLDGGANCLYKPNISRIFGFSCKNRRINRTGWPTIKRKIITRKSNQNSGEEECDESGNSIKKELIDGEENNDGKTAGDIFETDDDEFENADSKLGFDDSDIMTEDETEDEIDNSSNDNQTSLIPAMITRRTLTRSSTIGSTSTPVAETLTQASAAVSSASASATTVTTHQALRTSSRIFSNNSKYVTKTTNTMTRVDYKTQQQAELAANELIENTPSSRYNNNRSRTSVITTTEDDDKECDSISSRSIFVSDDGDTTSSTLIIPPTTAEDIDETTAATVPTNSNTSSSSKLNNCSKKLNFDSGGNTSTPATPANSKYERTTTRSKTNSLQPVVFIEKIRNNKKYSKVRTRSSGSCSPDKSCTKINKKKSLSPSKSPATSTASKIAKKYKLSPKKILVSENDQSVNNVTTATARTPSPTKFSPRKLRKPRG</sequence>
<dbReference type="AlphaFoldDB" id="U5EU31"/>
<feature type="compositionally biased region" description="Low complexity" evidence="1">
    <location>
        <begin position="736"/>
        <end position="749"/>
    </location>
</feature>
<organism evidence="2">
    <name type="scientific">Corethrella appendiculata</name>
    <dbReference type="NCBI Taxonomy" id="1370023"/>
    <lineage>
        <taxon>Eukaryota</taxon>
        <taxon>Metazoa</taxon>
        <taxon>Ecdysozoa</taxon>
        <taxon>Arthropoda</taxon>
        <taxon>Hexapoda</taxon>
        <taxon>Insecta</taxon>
        <taxon>Pterygota</taxon>
        <taxon>Neoptera</taxon>
        <taxon>Endopterygota</taxon>
        <taxon>Diptera</taxon>
        <taxon>Nematocera</taxon>
        <taxon>Culicoidea</taxon>
        <taxon>Chaoboridae</taxon>
        <taxon>Corethrella</taxon>
    </lineage>
</organism>
<accession>U5EU31</accession>
<feature type="compositionally biased region" description="Polar residues" evidence="1">
    <location>
        <begin position="716"/>
        <end position="725"/>
    </location>
</feature>
<feature type="region of interest" description="Disordered" evidence="1">
    <location>
        <begin position="710"/>
        <end position="796"/>
    </location>
</feature>
<feature type="compositionally biased region" description="Basic residues" evidence="1">
    <location>
        <begin position="47"/>
        <end position="58"/>
    </location>
</feature>
<name>U5EU31_9DIPT</name>
<feature type="non-terminal residue" evidence="2">
    <location>
        <position position="796"/>
    </location>
</feature>
<feature type="compositionally biased region" description="Acidic residues" evidence="1">
    <location>
        <begin position="446"/>
        <end position="455"/>
    </location>
</feature>
<feature type="compositionally biased region" description="Low complexity" evidence="1">
    <location>
        <begin position="21"/>
        <end position="46"/>
    </location>
</feature>
<feature type="region of interest" description="Disordered" evidence="1">
    <location>
        <begin position="90"/>
        <end position="133"/>
    </location>
</feature>
<feature type="compositionally biased region" description="Basic residues" evidence="1">
    <location>
        <begin position="787"/>
        <end position="796"/>
    </location>
</feature>
<feature type="compositionally biased region" description="Polar residues" evidence="1">
    <location>
        <begin position="765"/>
        <end position="785"/>
    </location>
</feature>
<proteinExistence type="evidence at transcript level"/>